<evidence type="ECO:0000313" key="6">
    <source>
        <dbReference type="Proteomes" id="UP000006503"/>
    </source>
</evidence>
<dbReference type="InterPro" id="IPR011109">
    <property type="entry name" value="DNA_bind_recombinase_dom"/>
</dbReference>
<feature type="domain" description="Resolvase/invertase-type recombinase catalytic" evidence="4">
    <location>
        <begin position="3"/>
        <end position="162"/>
    </location>
</feature>
<dbReference type="CDD" id="cd00338">
    <property type="entry name" value="Ser_Recombinase"/>
    <property type="match status" value="1"/>
</dbReference>
<organism evidence="5 6">
    <name type="scientific">Pseudomonas putida (strain DOT-T1E)</name>
    <dbReference type="NCBI Taxonomy" id="1196325"/>
    <lineage>
        <taxon>Bacteria</taxon>
        <taxon>Pseudomonadati</taxon>
        <taxon>Pseudomonadota</taxon>
        <taxon>Gammaproteobacteria</taxon>
        <taxon>Pseudomonadales</taxon>
        <taxon>Pseudomonadaceae</taxon>
        <taxon>Pseudomonas</taxon>
    </lineage>
</organism>
<dbReference type="Proteomes" id="UP000006503">
    <property type="component" value="Chromosome"/>
</dbReference>
<evidence type="ECO:0000256" key="1">
    <source>
        <dbReference type="ARBA" id="ARBA00023125"/>
    </source>
</evidence>
<dbReference type="PANTHER" id="PTHR30461">
    <property type="entry name" value="DNA-INVERTASE FROM LAMBDOID PROPHAGE"/>
    <property type="match status" value="1"/>
</dbReference>
<dbReference type="HOGENOM" id="CLU_030020_3_1_6"/>
<evidence type="ECO:0000259" key="4">
    <source>
        <dbReference type="PROSITE" id="PS51736"/>
    </source>
</evidence>
<keyword evidence="3" id="KW-0175">Coiled coil</keyword>
<keyword evidence="2" id="KW-0233">DNA recombination</keyword>
<evidence type="ECO:0000256" key="2">
    <source>
        <dbReference type="ARBA" id="ARBA00023172"/>
    </source>
</evidence>
<accession>I7CFR8</accession>
<dbReference type="InterPro" id="IPR038109">
    <property type="entry name" value="DNA_bind_recomb_sf"/>
</dbReference>
<proteinExistence type="predicted"/>
<dbReference type="PROSITE" id="PS51736">
    <property type="entry name" value="RECOMBINASES_3"/>
    <property type="match status" value="1"/>
</dbReference>
<gene>
    <name evidence="5" type="ordered locus">T1E_4904</name>
</gene>
<dbReference type="EMBL" id="CP003734">
    <property type="protein sequence ID" value="AFO50729.1"/>
    <property type="molecule type" value="Genomic_DNA"/>
</dbReference>
<dbReference type="Gene3D" id="3.40.50.1390">
    <property type="entry name" value="Resolvase, N-terminal catalytic domain"/>
    <property type="match status" value="1"/>
</dbReference>
<dbReference type="Pfam" id="PF13408">
    <property type="entry name" value="Zn_ribbon_recom"/>
    <property type="match status" value="1"/>
</dbReference>
<reference evidence="6" key="1">
    <citation type="journal article" date="2013" name="Microb. Biotechnol.">
        <title>Metabolic potential of the organic-solvent tolerant Pseudomonas putida DOT-T1E deduced from its annotated genome.</title>
        <authorList>
            <person name="Udaondo Z."/>
            <person name="Molina L."/>
            <person name="Daniels C."/>
            <person name="Gomez M.J."/>
            <person name="Molina-Henares M.A."/>
            <person name="Matilla M.A."/>
            <person name="Roca A."/>
            <person name="Fernandez M."/>
            <person name="Duque E."/>
            <person name="Segura A."/>
            <person name="Ramos J.L."/>
        </authorList>
    </citation>
    <scope>NUCLEOTIDE SEQUENCE [LARGE SCALE GENOMIC DNA]</scope>
    <source>
        <strain evidence="6">DOT-T1E</strain>
    </source>
</reference>
<dbReference type="Pfam" id="PF00239">
    <property type="entry name" value="Resolvase"/>
    <property type="match status" value="1"/>
</dbReference>
<dbReference type="PATRIC" id="fig|1196325.3.peg.4855"/>
<name>I7CFR8_PSEPT</name>
<dbReference type="SUPFAM" id="SSF53041">
    <property type="entry name" value="Resolvase-like"/>
    <property type="match status" value="1"/>
</dbReference>
<dbReference type="KEGG" id="ppx:T1E_4904"/>
<dbReference type="RefSeq" id="WP_014861628.1">
    <property type="nucleotide sequence ID" value="NC_018220.1"/>
</dbReference>
<dbReference type="InterPro" id="IPR036162">
    <property type="entry name" value="Resolvase-like_N_sf"/>
</dbReference>
<evidence type="ECO:0000256" key="3">
    <source>
        <dbReference type="SAM" id="Coils"/>
    </source>
</evidence>
<protein>
    <submittedName>
        <fullName evidence="5">Recombinase</fullName>
    </submittedName>
</protein>
<dbReference type="Pfam" id="PF07508">
    <property type="entry name" value="Recombinase"/>
    <property type="match status" value="1"/>
</dbReference>
<dbReference type="InterPro" id="IPR025827">
    <property type="entry name" value="Zn_ribbon_recom_dom"/>
</dbReference>
<dbReference type="GO" id="GO:0000150">
    <property type="term" value="F:DNA strand exchange activity"/>
    <property type="evidence" value="ECO:0007669"/>
    <property type="project" value="InterPro"/>
</dbReference>
<dbReference type="GO" id="GO:0003677">
    <property type="term" value="F:DNA binding"/>
    <property type="evidence" value="ECO:0007669"/>
    <property type="project" value="UniProtKB-KW"/>
</dbReference>
<dbReference type="PANTHER" id="PTHR30461:SF2">
    <property type="entry name" value="SERINE RECOMBINASE PINE-RELATED"/>
    <property type="match status" value="1"/>
</dbReference>
<evidence type="ECO:0000313" key="5">
    <source>
        <dbReference type="EMBL" id="AFO50729.1"/>
    </source>
</evidence>
<feature type="coiled-coil region" evidence="3">
    <location>
        <begin position="360"/>
        <end position="414"/>
    </location>
</feature>
<dbReference type="SMART" id="SM00857">
    <property type="entry name" value="Resolvase"/>
    <property type="match status" value="1"/>
</dbReference>
<dbReference type="InterPro" id="IPR050639">
    <property type="entry name" value="SSR_resolvase"/>
</dbReference>
<dbReference type="AlphaFoldDB" id="I7CFR8"/>
<dbReference type="InterPro" id="IPR006119">
    <property type="entry name" value="Resolv_N"/>
</dbReference>
<dbReference type="Gene3D" id="3.90.1750.20">
    <property type="entry name" value="Putative Large Serine Recombinase, Chain B, Domain 2"/>
    <property type="match status" value="1"/>
</dbReference>
<keyword evidence="1" id="KW-0238">DNA-binding</keyword>
<sequence>MPIAVPYVRFSSERQSYGSSLERQETLIVKWLAHNPEYTRYERKFEDLGVSGSSGKHVEAGEMGKLLTAIDDGHFPAGTVVLVEAMDRFSRLPPMDTLNHLRSIVEAGIDLVTLDDGQRYDARSLKSNSLLYLAMKAQAAHEFAVRLSDFTVGSYEKRAARAKLKEQIKRRNPFWLTSEGELKEAEAAALAQVFTAFSNGVPLRALAIQYAQYFGNRQSLKHALRNPAAIGHWQRTTTTVIGGKKERVPDELIKGVFKPAVTEELFYQAQKLLDDLADQPVTVARKFPLAGLLQCGDCGANMVLLRQNSRQQTDTVRCYRRMQSNDKCTNQKTIPVPVVGWFYHETRKPHALRAYQRTKLPENTRQRIKLEGQIDQLKQRQKRLRQLVMLDDSDKDALEDYQKLVDEKQGLEQELASLPVVAETAVVGLGEFYGFLRSDPFAISNLLQQDGYRIICHRDGGLEVNFTTDDNPVSKAQYLGYARKYKMWEIKPNDAPPVFVDHHGQEQFPQHTVITTPQQWKEHIKGTDLSAYLDYNDLEDYHAASDS</sequence>